<comment type="caution">
    <text evidence="2">The sequence shown here is derived from an EMBL/GenBank/DDBJ whole genome shotgun (WGS) entry which is preliminary data.</text>
</comment>
<dbReference type="Proteomes" id="UP000325438">
    <property type="component" value="Unassembled WGS sequence"/>
</dbReference>
<organism evidence="2 3">
    <name type="scientific">Pseudomonas kitaguniensis</name>
    <dbReference type="NCBI Taxonomy" id="2607908"/>
    <lineage>
        <taxon>Bacteria</taxon>
        <taxon>Pseudomonadati</taxon>
        <taxon>Pseudomonadota</taxon>
        <taxon>Gammaproteobacteria</taxon>
        <taxon>Pseudomonadales</taxon>
        <taxon>Pseudomonadaceae</taxon>
        <taxon>Pseudomonas</taxon>
    </lineage>
</organism>
<keyword evidence="1" id="KW-0472">Membrane</keyword>
<name>A0A5N7JRU0_9PSED</name>
<feature type="non-terminal residue" evidence="2">
    <location>
        <position position="31"/>
    </location>
</feature>
<evidence type="ECO:0000313" key="3">
    <source>
        <dbReference type="Proteomes" id="UP000325438"/>
    </source>
</evidence>
<evidence type="ECO:0000313" key="2">
    <source>
        <dbReference type="EMBL" id="MPQ83963.1"/>
    </source>
</evidence>
<protein>
    <submittedName>
        <fullName evidence="2">Amino acid ABC transporter permease</fullName>
    </submittedName>
</protein>
<keyword evidence="1" id="KW-1133">Transmembrane helix</keyword>
<accession>A0A5N7JRU0</accession>
<gene>
    <name evidence="2" type="ORF">F0170_08205</name>
</gene>
<proteinExistence type="predicted"/>
<reference evidence="2 3" key="1">
    <citation type="submission" date="2019-09" db="EMBL/GenBank/DDBJ databases">
        <title>The draft genomes of Allium pathogen Pseudomonas sp.</title>
        <authorList>
            <person name="Fujikawa T."/>
            <person name="Sawada H."/>
        </authorList>
    </citation>
    <scope>NUCLEOTIDE SEQUENCE [LARGE SCALE GENOMIC DNA]</scope>
    <source>
        <strain evidence="2 3">MAFF 730085</strain>
    </source>
</reference>
<dbReference type="EMBL" id="VUBA01000045">
    <property type="protein sequence ID" value="MPQ83963.1"/>
    <property type="molecule type" value="Genomic_DNA"/>
</dbReference>
<evidence type="ECO:0000256" key="1">
    <source>
        <dbReference type="SAM" id="Phobius"/>
    </source>
</evidence>
<dbReference type="AlphaFoldDB" id="A0A5N7JRU0"/>
<sequence length="31" mass="3255">MTFDFAFILSTLPAFLNAVGVTLQVGLIAIA</sequence>
<keyword evidence="1" id="KW-0812">Transmembrane</keyword>
<feature type="transmembrane region" description="Helical" evidence="1">
    <location>
        <begin position="6"/>
        <end position="30"/>
    </location>
</feature>